<feature type="binding site" description="axial binding residue" evidence="9">
    <location>
        <position position="439"/>
    </location>
    <ligand>
        <name>heme</name>
        <dbReference type="ChEBI" id="CHEBI:30413"/>
    </ligand>
    <ligandPart>
        <name>Fe</name>
        <dbReference type="ChEBI" id="CHEBI:18248"/>
    </ligandPart>
</feature>
<feature type="signal peptide" evidence="11">
    <location>
        <begin position="1"/>
        <end position="19"/>
    </location>
</feature>
<comment type="caution">
    <text evidence="12">The sequence shown here is derived from an EMBL/GenBank/DDBJ whole genome shotgun (WGS) entry which is preliminary data.</text>
</comment>
<dbReference type="Gene3D" id="1.10.630.10">
    <property type="entry name" value="Cytochrome P450"/>
    <property type="match status" value="1"/>
</dbReference>
<keyword evidence="8 10" id="KW-0503">Monooxygenase</keyword>
<dbReference type="InterPro" id="IPR050364">
    <property type="entry name" value="Cytochrome_P450_fung"/>
</dbReference>
<evidence type="ECO:0000256" key="5">
    <source>
        <dbReference type="ARBA" id="ARBA00022723"/>
    </source>
</evidence>
<dbReference type="GO" id="GO:0020037">
    <property type="term" value="F:heme binding"/>
    <property type="evidence" value="ECO:0007669"/>
    <property type="project" value="InterPro"/>
</dbReference>
<dbReference type="SUPFAM" id="SSF48264">
    <property type="entry name" value="Cytochrome P450"/>
    <property type="match status" value="1"/>
</dbReference>
<keyword evidence="6 10" id="KW-0560">Oxidoreductase</keyword>
<protein>
    <recommendedName>
        <fullName evidence="14">Cytochrome P450</fullName>
    </recommendedName>
</protein>
<keyword evidence="11" id="KW-0732">Signal</keyword>
<evidence type="ECO:0000256" key="4">
    <source>
        <dbReference type="ARBA" id="ARBA00022617"/>
    </source>
</evidence>
<dbReference type="OrthoDB" id="2789670at2759"/>
<evidence type="ECO:0000256" key="7">
    <source>
        <dbReference type="ARBA" id="ARBA00023004"/>
    </source>
</evidence>
<evidence type="ECO:0000256" key="3">
    <source>
        <dbReference type="ARBA" id="ARBA00010617"/>
    </source>
</evidence>
<dbReference type="InterPro" id="IPR001128">
    <property type="entry name" value="Cyt_P450"/>
</dbReference>
<sequence>MLLLALVLMFVLPYLYVRWQRKSRSPVSDLPLPPGPPAWPIIGHLNVMPTSHEWRTYGEWAKIYGDVIQLRIFNKSLIILGSLDAAKALLDHNTSVTSDRPHFTMIYDLMGWDWAVQFMGMGPRFLKYRRVVQSLLLPQSTRAFWPALDHGSRSLLRSLVHDSANIHQHVKDHLGGLMMTVLYGEDEGPTRDKYVELAEEAMHGLVEAGNIGKFLVDFVPLLRFVPEWVPGAGFQTQARIWRKLARDMIEIPFADVKKYCDEGTAPASVTKTLLEQQSHSKSNEIDTELVKGAVGVLYVGGADTSLSALNTFILSMVLHPECQRRAQAEIDSVVGQNRLPDLSDQASLPYFDCVFSEVLRWNPGVPLGVPHSVMADCELNGYRIPAGSTILYNQWTILHNEDVYPEPFKFIPERWMPEEGKPLPPDSRSASFGFGRRICPGRHFADSLLWTMMVRIVAVFDLAKPLDADGNVIEPSGEYLTGLVTHPAPFACKVTPRSQELASLVE</sequence>
<comment type="similarity">
    <text evidence="3 10">Belongs to the cytochrome P450 family.</text>
</comment>
<dbReference type="GO" id="GO:0016705">
    <property type="term" value="F:oxidoreductase activity, acting on paired donors, with incorporation or reduction of molecular oxygen"/>
    <property type="evidence" value="ECO:0007669"/>
    <property type="project" value="InterPro"/>
</dbReference>
<evidence type="ECO:0000256" key="8">
    <source>
        <dbReference type="ARBA" id="ARBA00023033"/>
    </source>
</evidence>
<accession>A0A4Y9ZC96</accession>
<dbReference type="CDD" id="cd11065">
    <property type="entry name" value="CYP64-like"/>
    <property type="match status" value="1"/>
</dbReference>
<organism evidence="12 13">
    <name type="scientific">Dentipellis fragilis</name>
    <dbReference type="NCBI Taxonomy" id="205917"/>
    <lineage>
        <taxon>Eukaryota</taxon>
        <taxon>Fungi</taxon>
        <taxon>Dikarya</taxon>
        <taxon>Basidiomycota</taxon>
        <taxon>Agaricomycotina</taxon>
        <taxon>Agaricomycetes</taxon>
        <taxon>Russulales</taxon>
        <taxon>Hericiaceae</taxon>
        <taxon>Dentipellis</taxon>
    </lineage>
</organism>
<proteinExistence type="inferred from homology"/>
<dbReference type="AlphaFoldDB" id="A0A4Y9ZC96"/>
<evidence type="ECO:0000256" key="1">
    <source>
        <dbReference type="ARBA" id="ARBA00001971"/>
    </source>
</evidence>
<keyword evidence="7 9" id="KW-0408">Iron</keyword>
<gene>
    <name evidence="12" type="ORF">EVG20_g1576</name>
</gene>
<evidence type="ECO:0000256" key="6">
    <source>
        <dbReference type="ARBA" id="ARBA00023002"/>
    </source>
</evidence>
<dbReference type="PRINTS" id="PR00463">
    <property type="entry name" value="EP450I"/>
</dbReference>
<comment type="cofactor">
    <cofactor evidence="1 9">
        <name>heme</name>
        <dbReference type="ChEBI" id="CHEBI:30413"/>
    </cofactor>
</comment>
<evidence type="ECO:0000256" key="2">
    <source>
        <dbReference type="ARBA" id="ARBA00005179"/>
    </source>
</evidence>
<evidence type="ECO:0000256" key="9">
    <source>
        <dbReference type="PIRSR" id="PIRSR602401-1"/>
    </source>
</evidence>
<dbReference type="InterPro" id="IPR036396">
    <property type="entry name" value="Cyt_P450_sf"/>
</dbReference>
<dbReference type="PROSITE" id="PS00086">
    <property type="entry name" value="CYTOCHROME_P450"/>
    <property type="match status" value="1"/>
</dbReference>
<dbReference type="Proteomes" id="UP000298327">
    <property type="component" value="Unassembled WGS sequence"/>
</dbReference>
<evidence type="ECO:0000256" key="10">
    <source>
        <dbReference type="RuleBase" id="RU000461"/>
    </source>
</evidence>
<dbReference type="PANTHER" id="PTHR46300">
    <property type="entry name" value="P450, PUTATIVE (EUROFUNG)-RELATED-RELATED"/>
    <property type="match status" value="1"/>
</dbReference>
<evidence type="ECO:0008006" key="14">
    <source>
        <dbReference type="Google" id="ProtNLM"/>
    </source>
</evidence>
<dbReference type="InterPro" id="IPR017972">
    <property type="entry name" value="Cyt_P450_CS"/>
</dbReference>
<evidence type="ECO:0000256" key="11">
    <source>
        <dbReference type="SAM" id="SignalP"/>
    </source>
</evidence>
<evidence type="ECO:0000313" key="13">
    <source>
        <dbReference type="Proteomes" id="UP000298327"/>
    </source>
</evidence>
<keyword evidence="5 9" id="KW-0479">Metal-binding</keyword>
<dbReference type="PANTHER" id="PTHR46300:SF7">
    <property type="entry name" value="P450, PUTATIVE (EUROFUNG)-RELATED"/>
    <property type="match status" value="1"/>
</dbReference>
<keyword evidence="4 9" id="KW-0349">Heme</keyword>
<dbReference type="EMBL" id="SEOQ01000052">
    <property type="protein sequence ID" value="TFY71418.1"/>
    <property type="molecule type" value="Genomic_DNA"/>
</dbReference>
<reference evidence="12 13" key="1">
    <citation type="submission" date="2019-02" db="EMBL/GenBank/DDBJ databases">
        <title>Genome sequencing of the rare red list fungi Dentipellis fragilis.</title>
        <authorList>
            <person name="Buettner E."/>
            <person name="Kellner H."/>
        </authorList>
    </citation>
    <scope>NUCLEOTIDE SEQUENCE [LARGE SCALE GENOMIC DNA]</scope>
    <source>
        <strain evidence="12 13">DSM 105465</strain>
    </source>
</reference>
<comment type="pathway">
    <text evidence="2">Secondary metabolite biosynthesis.</text>
</comment>
<dbReference type="InterPro" id="IPR002401">
    <property type="entry name" value="Cyt_P450_E_grp-I"/>
</dbReference>
<dbReference type="Pfam" id="PF00067">
    <property type="entry name" value="p450"/>
    <property type="match status" value="1"/>
</dbReference>
<dbReference type="GO" id="GO:0005506">
    <property type="term" value="F:iron ion binding"/>
    <property type="evidence" value="ECO:0007669"/>
    <property type="project" value="InterPro"/>
</dbReference>
<keyword evidence="13" id="KW-1185">Reference proteome</keyword>
<feature type="chain" id="PRO_5021485515" description="Cytochrome P450" evidence="11">
    <location>
        <begin position="20"/>
        <end position="506"/>
    </location>
</feature>
<name>A0A4Y9ZC96_9AGAM</name>
<evidence type="ECO:0000313" key="12">
    <source>
        <dbReference type="EMBL" id="TFY71418.1"/>
    </source>
</evidence>
<dbReference type="GO" id="GO:0004497">
    <property type="term" value="F:monooxygenase activity"/>
    <property type="evidence" value="ECO:0007669"/>
    <property type="project" value="UniProtKB-KW"/>
</dbReference>
<dbReference type="STRING" id="205917.A0A4Y9ZC96"/>